<dbReference type="PaxDb" id="29760-VIT_18s0001g03980.t01"/>
<sequence length="31" mass="3725">MQGRGLNYPTIFGFNFHREIFHKKNLDNCVQ</sequence>
<evidence type="ECO:0000313" key="2">
    <source>
        <dbReference type="Proteomes" id="UP000009183"/>
    </source>
</evidence>
<dbReference type="InParanoid" id="F6HMY6"/>
<keyword evidence="2" id="KW-1185">Reference proteome</keyword>
<accession>F6HMY6</accession>
<evidence type="ECO:0000313" key="1">
    <source>
        <dbReference type="EMBL" id="CCB56041.1"/>
    </source>
</evidence>
<gene>
    <name evidence="1" type="ordered locus">VIT_18s0001g03980</name>
</gene>
<name>F6HMY6_VITVI</name>
<organism evidence="1 2">
    <name type="scientific">Vitis vinifera</name>
    <name type="common">Grape</name>
    <dbReference type="NCBI Taxonomy" id="29760"/>
    <lineage>
        <taxon>Eukaryota</taxon>
        <taxon>Viridiplantae</taxon>
        <taxon>Streptophyta</taxon>
        <taxon>Embryophyta</taxon>
        <taxon>Tracheophyta</taxon>
        <taxon>Spermatophyta</taxon>
        <taxon>Magnoliopsida</taxon>
        <taxon>eudicotyledons</taxon>
        <taxon>Gunneridae</taxon>
        <taxon>Pentapetalae</taxon>
        <taxon>rosids</taxon>
        <taxon>Vitales</taxon>
        <taxon>Vitaceae</taxon>
        <taxon>Viteae</taxon>
        <taxon>Vitis</taxon>
    </lineage>
</organism>
<dbReference type="EMBL" id="FN595996">
    <property type="protein sequence ID" value="CCB56041.1"/>
    <property type="molecule type" value="Genomic_DNA"/>
</dbReference>
<protein>
    <submittedName>
        <fullName evidence="1">Uncharacterized protein</fullName>
    </submittedName>
</protein>
<dbReference type="Proteomes" id="UP000009183">
    <property type="component" value="Chromosome 18, unordered"/>
</dbReference>
<proteinExistence type="predicted"/>
<dbReference type="AlphaFoldDB" id="F6HMY6"/>
<dbReference type="HOGENOM" id="CLU_3400219_0_0_1"/>
<reference evidence="2" key="1">
    <citation type="journal article" date="2007" name="Nature">
        <title>The grapevine genome sequence suggests ancestral hexaploidization in major angiosperm phyla.</title>
        <authorList>
            <consortium name="The French-Italian Public Consortium for Grapevine Genome Characterization."/>
            <person name="Jaillon O."/>
            <person name="Aury J.-M."/>
            <person name="Noel B."/>
            <person name="Policriti A."/>
            <person name="Clepet C."/>
            <person name="Casagrande A."/>
            <person name="Choisne N."/>
            <person name="Aubourg S."/>
            <person name="Vitulo N."/>
            <person name="Jubin C."/>
            <person name="Vezzi A."/>
            <person name="Legeai F."/>
            <person name="Hugueney P."/>
            <person name="Dasilva C."/>
            <person name="Horner D."/>
            <person name="Mica E."/>
            <person name="Jublot D."/>
            <person name="Poulain J."/>
            <person name="Bruyere C."/>
            <person name="Billault A."/>
            <person name="Segurens B."/>
            <person name="Gouyvenoux M."/>
            <person name="Ugarte E."/>
            <person name="Cattonaro F."/>
            <person name="Anthouard V."/>
            <person name="Vico V."/>
            <person name="Del Fabbro C."/>
            <person name="Alaux M."/>
            <person name="Di Gaspero G."/>
            <person name="Dumas V."/>
            <person name="Felice N."/>
            <person name="Paillard S."/>
            <person name="Juman I."/>
            <person name="Moroldo M."/>
            <person name="Scalabrin S."/>
            <person name="Canaguier A."/>
            <person name="Le Clainche I."/>
            <person name="Malacrida G."/>
            <person name="Durand E."/>
            <person name="Pesole G."/>
            <person name="Laucou V."/>
            <person name="Chatelet P."/>
            <person name="Merdinoglu D."/>
            <person name="Delledonne M."/>
            <person name="Pezzotti M."/>
            <person name="Lecharny A."/>
            <person name="Scarpelli C."/>
            <person name="Artiguenave F."/>
            <person name="Pe M.E."/>
            <person name="Valle G."/>
            <person name="Morgante M."/>
            <person name="Caboche M."/>
            <person name="Adam-Blondon A.-F."/>
            <person name="Weissenbach J."/>
            <person name="Quetier F."/>
            <person name="Wincker P."/>
        </authorList>
    </citation>
    <scope>NUCLEOTIDE SEQUENCE [LARGE SCALE GENOMIC DNA]</scope>
    <source>
        <strain evidence="2">cv. Pinot noir / PN40024</strain>
    </source>
</reference>